<organism evidence="2 3">
    <name type="scientific">Hymenobacter negativus</name>
    <dbReference type="NCBI Taxonomy" id="2795026"/>
    <lineage>
        <taxon>Bacteria</taxon>
        <taxon>Pseudomonadati</taxon>
        <taxon>Bacteroidota</taxon>
        <taxon>Cytophagia</taxon>
        <taxon>Cytophagales</taxon>
        <taxon>Hymenobacteraceae</taxon>
        <taxon>Hymenobacter</taxon>
    </lineage>
</organism>
<dbReference type="Proteomes" id="UP000664369">
    <property type="component" value="Unassembled WGS sequence"/>
</dbReference>
<reference evidence="2 3" key="1">
    <citation type="submission" date="2021-03" db="EMBL/GenBank/DDBJ databases">
        <authorList>
            <person name="Kim M.K."/>
        </authorList>
    </citation>
    <scope>NUCLEOTIDE SEQUENCE [LARGE SCALE GENOMIC DNA]</scope>
    <source>
        <strain evidence="2 3">BT442</strain>
    </source>
</reference>
<evidence type="ECO:0008006" key="4">
    <source>
        <dbReference type="Google" id="ProtNLM"/>
    </source>
</evidence>
<proteinExistence type="predicted"/>
<name>A0ABS3QEB7_9BACT</name>
<dbReference type="EMBL" id="JAGETZ010000004">
    <property type="protein sequence ID" value="MBO2009589.1"/>
    <property type="molecule type" value="Genomic_DNA"/>
</dbReference>
<comment type="caution">
    <text evidence="2">The sequence shown here is derived from an EMBL/GenBank/DDBJ whole genome shotgun (WGS) entry which is preliminary data.</text>
</comment>
<keyword evidence="1" id="KW-0732">Signal</keyword>
<evidence type="ECO:0000313" key="3">
    <source>
        <dbReference type="Proteomes" id="UP000664369"/>
    </source>
</evidence>
<feature type="chain" id="PRO_5046976062" description="Lipoprotein" evidence="1">
    <location>
        <begin position="23"/>
        <end position="197"/>
    </location>
</feature>
<sequence>MRAFLFLLTALGACTASRIATPASSTCRVLQVEGPATYAAVDTTAAYAAMRDFARYGGARYTLLYLSTTGGHPDKNRCMRLVQRGPDRFIAYTYHRLGKVDSSMFASPWLAVPAGHFTTLCPNFTSEVHYEMLWVKQDSTTGFSLVGELVDLQGPTLPDITLEPMTRRMEQEEKGMRFLQPVDSAVLRPRLDLLQEV</sequence>
<accession>A0ABS3QEB7</accession>
<keyword evidence="3" id="KW-1185">Reference proteome</keyword>
<evidence type="ECO:0000256" key="1">
    <source>
        <dbReference type="SAM" id="SignalP"/>
    </source>
</evidence>
<evidence type="ECO:0000313" key="2">
    <source>
        <dbReference type="EMBL" id="MBO2009589.1"/>
    </source>
</evidence>
<protein>
    <recommendedName>
        <fullName evidence="4">Lipoprotein</fullName>
    </recommendedName>
</protein>
<feature type="signal peptide" evidence="1">
    <location>
        <begin position="1"/>
        <end position="22"/>
    </location>
</feature>
<gene>
    <name evidence="2" type="ORF">J4E00_11045</name>
</gene>